<feature type="transmembrane region" description="Helical" evidence="7">
    <location>
        <begin position="7"/>
        <end position="29"/>
    </location>
</feature>
<comment type="subcellular location">
    <subcellularLocation>
        <location evidence="1">Mitochondrion outer membrane</location>
        <topology evidence="1">Single-pass membrane protein</topology>
    </subcellularLocation>
</comment>
<gene>
    <name evidence="9" type="primary">LOC100481385</name>
</gene>
<evidence type="ECO:0000256" key="1">
    <source>
        <dbReference type="ARBA" id="ARBA00004572"/>
    </source>
</evidence>
<protein>
    <submittedName>
        <fullName evidence="9">Armadillo repeat-containing X-linked protein 1</fullName>
    </submittedName>
</protein>
<dbReference type="InterPro" id="IPR051303">
    <property type="entry name" value="Armcx_regulator"/>
</dbReference>
<sequence length="156" mass="17646">MGRTREAGCVAAGVVIGAGACYCVYRLTWGRDENFFALLFLGNYFTKIQIMKLIINFTENPAMTRELVSCKVPSELISLFNKEWDREILLNILTLFENINDNIKNEGLASSKKEFSRSSLFFLFKESGVCVKKIKALANHNDLVVKVKVLKVLTKL</sequence>
<reference evidence="9" key="3">
    <citation type="submission" date="2025-09" db="UniProtKB">
        <authorList>
            <consortium name="Ensembl"/>
        </authorList>
    </citation>
    <scope>IDENTIFICATION</scope>
</reference>
<keyword evidence="10" id="KW-1185">Reference proteome</keyword>
<evidence type="ECO:0000256" key="5">
    <source>
        <dbReference type="ARBA" id="ARBA00023128"/>
    </source>
</evidence>
<organism evidence="9 10">
    <name type="scientific">Ailuropoda melanoleuca</name>
    <name type="common">Giant panda</name>
    <dbReference type="NCBI Taxonomy" id="9646"/>
    <lineage>
        <taxon>Eukaryota</taxon>
        <taxon>Metazoa</taxon>
        <taxon>Chordata</taxon>
        <taxon>Craniata</taxon>
        <taxon>Vertebrata</taxon>
        <taxon>Euteleostomi</taxon>
        <taxon>Mammalia</taxon>
        <taxon>Eutheria</taxon>
        <taxon>Laurasiatheria</taxon>
        <taxon>Carnivora</taxon>
        <taxon>Caniformia</taxon>
        <taxon>Ursidae</taxon>
        <taxon>Ailuropoda</taxon>
    </lineage>
</organism>
<dbReference type="PROSITE" id="PS51257">
    <property type="entry name" value="PROKAR_LIPOPROTEIN"/>
    <property type="match status" value="1"/>
</dbReference>
<evidence type="ECO:0000256" key="7">
    <source>
        <dbReference type="SAM" id="Phobius"/>
    </source>
</evidence>
<accession>A0A7N5KR85</accession>
<evidence type="ECO:0000259" key="8">
    <source>
        <dbReference type="Pfam" id="PF04826"/>
    </source>
</evidence>
<dbReference type="AlphaFoldDB" id="A0A7N5KR85"/>
<name>A0A7N5KR85_AILME</name>
<dbReference type="Proteomes" id="UP000008912">
    <property type="component" value="Unassembled WGS sequence"/>
</dbReference>
<dbReference type="InterPro" id="IPR006911">
    <property type="entry name" value="ARM-rpt_dom"/>
</dbReference>
<evidence type="ECO:0000256" key="4">
    <source>
        <dbReference type="ARBA" id="ARBA00022989"/>
    </source>
</evidence>
<dbReference type="InterPro" id="IPR011989">
    <property type="entry name" value="ARM-like"/>
</dbReference>
<feature type="domain" description="Armadillo repeat-containing" evidence="8">
    <location>
        <begin position="34"/>
        <end position="125"/>
    </location>
</feature>
<dbReference type="Gene3D" id="1.25.10.10">
    <property type="entry name" value="Leucine-rich Repeat Variant"/>
    <property type="match status" value="1"/>
</dbReference>
<evidence type="ECO:0000256" key="2">
    <source>
        <dbReference type="ARBA" id="ARBA00022692"/>
    </source>
</evidence>
<proteinExistence type="predicted"/>
<evidence type="ECO:0000256" key="3">
    <source>
        <dbReference type="ARBA" id="ARBA00022787"/>
    </source>
</evidence>
<evidence type="ECO:0000256" key="6">
    <source>
        <dbReference type="ARBA" id="ARBA00023136"/>
    </source>
</evidence>
<dbReference type="GO" id="GO:0005741">
    <property type="term" value="C:mitochondrial outer membrane"/>
    <property type="evidence" value="ECO:0007669"/>
    <property type="project" value="UniProtKB-SubCell"/>
</dbReference>
<reference evidence="9" key="2">
    <citation type="submission" date="2025-08" db="UniProtKB">
        <authorList>
            <consortium name="Ensembl"/>
        </authorList>
    </citation>
    <scope>IDENTIFICATION</scope>
</reference>
<dbReference type="PANTHER" id="PTHR15712:SF14">
    <property type="entry name" value="ARMADILLO REPEAT-CONTAINING X-LINKED PROTEIN 1"/>
    <property type="match status" value="1"/>
</dbReference>
<keyword evidence="3" id="KW-1000">Mitochondrion outer membrane</keyword>
<evidence type="ECO:0000313" key="10">
    <source>
        <dbReference type="Proteomes" id="UP000008912"/>
    </source>
</evidence>
<dbReference type="InterPro" id="IPR016024">
    <property type="entry name" value="ARM-type_fold"/>
</dbReference>
<dbReference type="SUPFAM" id="SSF48371">
    <property type="entry name" value="ARM repeat"/>
    <property type="match status" value="1"/>
</dbReference>
<dbReference type="InParanoid" id="A0A7N5KR85"/>
<dbReference type="Ensembl" id="ENSAMET00000043652.1">
    <property type="protein sequence ID" value="ENSAMEP00000043685.1"/>
    <property type="gene ID" value="ENSAMEG00000030347.1"/>
</dbReference>
<keyword evidence="5" id="KW-0496">Mitochondrion</keyword>
<dbReference type="PANTHER" id="PTHR15712">
    <property type="entry name" value="ARMADILLO REPEAT CONTAINING PROTEIN"/>
    <property type="match status" value="1"/>
</dbReference>
<keyword evidence="6 7" id="KW-0472">Membrane</keyword>
<dbReference type="GeneTree" id="ENSGT00940000162561"/>
<keyword evidence="4 7" id="KW-1133">Transmembrane helix</keyword>
<keyword evidence="2 7" id="KW-0812">Transmembrane</keyword>
<dbReference type="Pfam" id="PF04826">
    <property type="entry name" value="Arm_2"/>
    <property type="match status" value="1"/>
</dbReference>
<reference evidence="9 10" key="1">
    <citation type="journal article" date="2010" name="Nature">
        <title>The sequence and de novo assembly of the giant panda genome.</title>
        <authorList>
            <person name="Li R."/>
            <person name="Fan W."/>
            <person name="Tian G."/>
            <person name="Zhu H."/>
            <person name="He L."/>
            <person name="Cai J."/>
            <person name="Huang Q."/>
            <person name="Cai Q."/>
            <person name="Li B."/>
            <person name="Bai Y."/>
            <person name="Zhang Z."/>
            <person name="Zhang Y."/>
            <person name="Wang W."/>
            <person name="Li J."/>
            <person name="Wei F."/>
            <person name="Li H."/>
            <person name="Jian M."/>
            <person name="Li J."/>
            <person name="Zhang Z."/>
            <person name="Nielsen R."/>
            <person name="Li D."/>
            <person name="Gu W."/>
            <person name="Yang Z."/>
            <person name="Xuan Z."/>
            <person name="Ryder O.A."/>
            <person name="Leung F.C."/>
            <person name="Zhou Y."/>
            <person name="Cao J."/>
            <person name="Sun X."/>
            <person name="Fu Y."/>
            <person name="Fang X."/>
            <person name="Guo X."/>
            <person name="Wang B."/>
            <person name="Hou R."/>
            <person name="Shen F."/>
            <person name="Mu B."/>
            <person name="Ni P."/>
            <person name="Lin R."/>
            <person name="Qian W."/>
            <person name="Wang G."/>
            <person name="Yu C."/>
            <person name="Nie W."/>
            <person name="Wang J."/>
            <person name="Wu Z."/>
            <person name="Liang H."/>
            <person name="Min J."/>
            <person name="Wu Q."/>
            <person name="Cheng S."/>
            <person name="Ruan J."/>
            <person name="Wang M."/>
            <person name="Shi Z."/>
            <person name="Wen M."/>
            <person name="Liu B."/>
            <person name="Ren X."/>
            <person name="Zheng H."/>
            <person name="Dong D."/>
            <person name="Cook K."/>
            <person name="Shan G."/>
            <person name="Zhang H."/>
            <person name="Kosiol C."/>
            <person name="Xie X."/>
            <person name="Lu Z."/>
            <person name="Zheng H."/>
            <person name="Li Y."/>
            <person name="Steiner C.C."/>
            <person name="Lam T.T."/>
            <person name="Lin S."/>
            <person name="Zhang Q."/>
            <person name="Li G."/>
            <person name="Tian J."/>
            <person name="Gong T."/>
            <person name="Liu H."/>
            <person name="Zhang D."/>
            <person name="Fang L."/>
            <person name="Ye C."/>
            <person name="Zhang J."/>
            <person name="Hu W."/>
            <person name="Xu A."/>
            <person name="Ren Y."/>
            <person name="Zhang G."/>
            <person name="Bruford M.W."/>
            <person name="Li Q."/>
            <person name="Ma L."/>
            <person name="Guo Y."/>
            <person name="An N."/>
            <person name="Hu Y."/>
            <person name="Zheng Y."/>
            <person name="Shi Y."/>
            <person name="Li Z."/>
            <person name="Liu Q."/>
            <person name="Chen Y."/>
            <person name="Zhao J."/>
            <person name="Qu N."/>
            <person name="Zhao S."/>
            <person name="Tian F."/>
            <person name="Wang X."/>
            <person name="Wang H."/>
            <person name="Xu L."/>
            <person name="Liu X."/>
            <person name="Vinar T."/>
            <person name="Wang Y."/>
            <person name="Lam T.W."/>
            <person name="Yiu S.M."/>
            <person name="Liu S."/>
            <person name="Zhang H."/>
            <person name="Li D."/>
            <person name="Huang Y."/>
            <person name="Wang X."/>
            <person name="Yang G."/>
            <person name="Jiang Z."/>
            <person name="Wang J."/>
            <person name="Qin N."/>
            <person name="Li L."/>
            <person name="Li J."/>
            <person name="Bolund L."/>
            <person name="Kristiansen K."/>
            <person name="Wong G.K."/>
            <person name="Olson M."/>
            <person name="Zhang X."/>
            <person name="Li S."/>
            <person name="Yang H."/>
            <person name="Wang J."/>
            <person name="Wang J."/>
        </authorList>
    </citation>
    <scope>NUCLEOTIDE SEQUENCE [LARGE SCALE GENOMIC DNA]</scope>
</reference>
<evidence type="ECO:0000313" key="9">
    <source>
        <dbReference type="Ensembl" id="ENSAMEP00000043685.1"/>
    </source>
</evidence>